<dbReference type="Pfam" id="PF25967">
    <property type="entry name" value="RND-MFP_C"/>
    <property type="match status" value="1"/>
</dbReference>
<sequence length="382" mass="40602">MVPHKRTTLPLLSFVILLAGCGAQEPEKTTPPEVGVVTLKSEPAVLMSELPGRVTAVETSEVRPQISGVIRRRLFEEGAIVHAGQVLYAIEDAPYRAALGAAQGSLARAQAAIDATRLQAERYRGLVNINAVSRQEADNADAAARQARADVSAQRAAVDAAQVNLGFTQIRAPISGRIGRSRFTPGALVQAGQPDPLAIIQQTDRVYVDVTQSAAEILELKEAMKAGGVVRDDGSARVALVLPNGKTYPVEGRLQFSEVTVDQTTGAVTLRASFPNADGMLLPGMYVRARLIDGVRQNAILAPQRGIARNERGEPTALIVNRENKVEQRIVATDRALGDRWVITSGLKPGDRLIVDGLLKAKPGSSVTPRAPAPGTSKFAGK</sequence>
<dbReference type="RefSeq" id="WP_021228525.1">
    <property type="nucleotide sequence ID" value="NZ_ATDP01000109.1"/>
</dbReference>
<accession>T0HCT3</accession>
<dbReference type="GO" id="GO:0005886">
    <property type="term" value="C:plasma membrane"/>
    <property type="evidence" value="ECO:0007669"/>
    <property type="project" value="UniProtKB-SubCell"/>
</dbReference>
<evidence type="ECO:0000259" key="6">
    <source>
        <dbReference type="Pfam" id="PF25967"/>
    </source>
</evidence>
<dbReference type="GO" id="GO:0046677">
    <property type="term" value="P:response to antibiotic"/>
    <property type="evidence" value="ECO:0007669"/>
    <property type="project" value="TreeGrafter"/>
</dbReference>
<evidence type="ECO:0000259" key="4">
    <source>
        <dbReference type="Pfam" id="PF25917"/>
    </source>
</evidence>
<comment type="similarity">
    <text evidence="2">Belongs to the membrane fusion protein (MFP) (TC 8.A.1) family.</text>
</comment>
<evidence type="ECO:0000259" key="3">
    <source>
        <dbReference type="Pfam" id="PF25876"/>
    </source>
</evidence>
<dbReference type="Pfam" id="PF25917">
    <property type="entry name" value="BSH_RND"/>
    <property type="match status" value="1"/>
</dbReference>
<dbReference type="Pfam" id="PF25944">
    <property type="entry name" value="Beta-barrel_RND"/>
    <property type="match status" value="1"/>
</dbReference>
<dbReference type="Proteomes" id="UP000015531">
    <property type="component" value="Unassembled WGS sequence"/>
</dbReference>
<dbReference type="InterPro" id="IPR058624">
    <property type="entry name" value="MdtA-like_HH"/>
</dbReference>
<organism evidence="7 8">
    <name type="scientific">Sphingobium lactosutens DS20</name>
    <dbReference type="NCBI Taxonomy" id="1331060"/>
    <lineage>
        <taxon>Bacteria</taxon>
        <taxon>Pseudomonadati</taxon>
        <taxon>Pseudomonadota</taxon>
        <taxon>Alphaproteobacteria</taxon>
        <taxon>Sphingomonadales</taxon>
        <taxon>Sphingomonadaceae</taxon>
        <taxon>Sphingobium</taxon>
    </lineage>
</organism>
<dbReference type="EMBL" id="ATDP01000109">
    <property type="protein sequence ID" value="EQB10782.1"/>
    <property type="molecule type" value="Genomic_DNA"/>
</dbReference>
<dbReference type="OrthoDB" id="9816569at2"/>
<name>T0HCT3_9SPHN</name>
<dbReference type="InterPro" id="IPR006143">
    <property type="entry name" value="RND_pump_MFP"/>
</dbReference>
<evidence type="ECO:0000313" key="7">
    <source>
        <dbReference type="EMBL" id="EQB10782.1"/>
    </source>
</evidence>
<dbReference type="Pfam" id="PF25876">
    <property type="entry name" value="HH_MFP_RND"/>
    <property type="match status" value="1"/>
</dbReference>
<proteinExistence type="inferred from homology"/>
<dbReference type="Gene3D" id="1.10.287.470">
    <property type="entry name" value="Helix hairpin bin"/>
    <property type="match status" value="1"/>
</dbReference>
<feature type="domain" description="Multidrug resistance protein MdtA-like beta-barrel" evidence="5">
    <location>
        <begin position="206"/>
        <end position="291"/>
    </location>
</feature>
<comment type="subcellular location">
    <subcellularLocation>
        <location evidence="1">Cell envelope</location>
    </subcellularLocation>
</comment>
<dbReference type="eggNOG" id="COG0845">
    <property type="taxonomic scope" value="Bacteria"/>
</dbReference>
<evidence type="ECO:0000313" key="8">
    <source>
        <dbReference type="Proteomes" id="UP000015531"/>
    </source>
</evidence>
<feature type="domain" description="Multidrug resistance protein MdtA-like barrel-sandwich hybrid" evidence="4">
    <location>
        <begin position="59"/>
        <end position="201"/>
    </location>
</feature>
<evidence type="ECO:0000259" key="5">
    <source>
        <dbReference type="Pfam" id="PF25944"/>
    </source>
</evidence>
<keyword evidence="8" id="KW-1185">Reference proteome</keyword>
<dbReference type="PANTHER" id="PTHR30158:SF3">
    <property type="entry name" value="MULTIDRUG EFFLUX PUMP SUBUNIT ACRA-RELATED"/>
    <property type="match status" value="1"/>
</dbReference>
<dbReference type="InterPro" id="IPR058625">
    <property type="entry name" value="MdtA-like_BSH"/>
</dbReference>
<gene>
    <name evidence="7" type="ORF">RLDS_25440</name>
</gene>
<comment type="caution">
    <text evidence="7">The sequence shown here is derived from an EMBL/GenBank/DDBJ whole genome shotgun (WGS) entry which is preliminary data.</text>
</comment>
<dbReference type="PANTHER" id="PTHR30158">
    <property type="entry name" value="ACRA/E-RELATED COMPONENT OF DRUG EFFLUX TRANSPORTER"/>
    <property type="match status" value="1"/>
</dbReference>
<dbReference type="SUPFAM" id="SSF111369">
    <property type="entry name" value="HlyD-like secretion proteins"/>
    <property type="match status" value="1"/>
</dbReference>
<feature type="domain" description="Multidrug resistance protein MdtA-like alpha-helical hairpin" evidence="3">
    <location>
        <begin position="100"/>
        <end position="168"/>
    </location>
</feature>
<dbReference type="InterPro" id="IPR058626">
    <property type="entry name" value="MdtA-like_b-barrel"/>
</dbReference>
<dbReference type="NCBIfam" id="TIGR01730">
    <property type="entry name" value="RND_mfp"/>
    <property type="match status" value="1"/>
</dbReference>
<dbReference type="Gene3D" id="2.40.30.170">
    <property type="match status" value="1"/>
</dbReference>
<dbReference type="InterPro" id="IPR058627">
    <property type="entry name" value="MdtA-like_C"/>
</dbReference>
<reference evidence="7 8" key="1">
    <citation type="journal article" date="2013" name="Genome Announc.">
        <title>Draft Genome Sequence of Sphingobium lactosutens Strain DS20T, Isolated from a Hexachlorocyclohexane Dumpsite.</title>
        <authorList>
            <person name="Kumar R."/>
            <person name="Dwivedi V."/>
            <person name="Negi V."/>
            <person name="Khurana J.P."/>
            <person name="Lal R."/>
        </authorList>
    </citation>
    <scope>NUCLEOTIDE SEQUENCE [LARGE SCALE GENOMIC DNA]</scope>
    <source>
        <strain evidence="7 8">DS20</strain>
    </source>
</reference>
<dbReference type="AlphaFoldDB" id="T0HCT3"/>
<dbReference type="PROSITE" id="PS51257">
    <property type="entry name" value="PROKAR_LIPOPROTEIN"/>
    <property type="match status" value="1"/>
</dbReference>
<dbReference type="Gene3D" id="2.40.50.100">
    <property type="match status" value="1"/>
</dbReference>
<dbReference type="GO" id="GO:0022857">
    <property type="term" value="F:transmembrane transporter activity"/>
    <property type="evidence" value="ECO:0007669"/>
    <property type="project" value="InterPro"/>
</dbReference>
<evidence type="ECO:0000256" key="2">
    <source>
        <dbReference type="ARBA" id="ARBA00009477"/>
    </source>
</evidence>
<dbReference type="FunFam" id="2.40.420.20:FF:000001">
    <property type="entry name" value="Efflux RND transporter periplasmic adaptor subunit"/>
    <property type="match status" value="1"/>
</dbReference>
<dbReference type="PATRIC" id="fig|1331060.3.peg.4945"/>
<protein>
    <submittedName>
        <fullName evidence="7">Uncharacterized protein</fullName>
    </submittedName>
</protein>
<evidence type="ECO:0000256" key="1">
    <source>
        <dbReference type="ARBA" id="ARBA00004196"/>
    </source>
</evidence>
<dbReference type="Gene3D" id="2.40.420.20">
    <property type="match status" value="1"/>
</dbReference>
<feature type="domain" description="Multidrug resistance protein MdtA-like C-terminal permuted SH3" evidence="6">
    <location>
        <begin position="298"/>
        <end position="358"/>
    </location>
</feature>